<dbReference type="InterPro" id="IPR010982">
    <property type="entry name" value="Lambda_DNA-bd_dom_sf"/>
</dbReference>
<reference evidence="3 4" key="2">
    <citation type="submission" date="2008-10" db="EMBL/GenBank/DDBJ databases">
        <authorList>
            <person name="Fulton L."/>
            <person name="Clifton S."/>
            <person name="Fulton B."/>
            <person name="Xu J."/>
            <person name="Minx P."/>
            <person name="Pepin K.H."/>
            <person name="Johnson M."/>
            <person name="Bhonagiri V."/>
            <person name="Nash W.E."/>
            <person name="Mardis E.R."/>
            <person name="Wilson R.K."/>
        </authorList>
    </citation>
    <scope>NUCLEOTIDE SEQUENCE [LARGE SCALE GENOMIC DNA]</scope>
    <source>
        <strain evidence="3 4">DSM 30120</strain>
    </source>
</reference>
<evidence type="ECO:0000313" key="4">
    <source>
        <dbReference type="Proteomes" id="UP000003729"/>
    </source>
</evidence>
<evidence type="ECO:0000256" key="1">
    <source>
        <dbReference type="SAM" id="MobiDB-lite"/>
    </source>
</evidence>
<organism evidence="3 4">
    <name type="scientific">Providencia alcalifaciens DSM 30120</name>
    <dbReference type="NCBI Taxonomy" id="520999"/>
    <lineage>
        <taxon>Bacteria</taxon>
        <taxon>Pseudomonadati</taxon>
        <taxon>Pseudomonadota</taxon>
        <taxon>Gammaproteobacteria</taxon>
        <taxon>Enterobacterales</taxon>
        <taxon>Morganellaceae</taxon>
        <taxon>Providencia</taxon>
    </lineage>
</organism>
<dbReference type="PROSITE" id="PS50943">
    <property type="entry name" value="HTH_CROC1"/>
    <property type="match status" value="1"/>
</dbReference>
<dbReference type="Gene3D" id="1.10.260.40">
    <property type="entry name" value="lambda repressor-like DNA-binding domains"/>
    <property type="match status" value="1"/>
</dbReference>
<dbReference type="GO" id="GO:0003677">
    <property type="term" value="F:DNA binding"/>
    <property type="evidence" value="ECO:0007669"/>
    <property type="project" value="UniProtKB-KW"/>
</dbReference>
<name>B6XET3_9GAMM</name>
<proteinExistence type="predicted"/>
<dbReference type="SMART" id="SM00530">
    <property type="entry name" value="HTH_XRE"/>
    <property type="match status" value="1"/>
</dbReference>
<reference evidence="3 4" key="1">
    <citation type="submission" date="2008-10" db="EMBL/GenBank/DDBJ databases">
        <title>Draft genome sequence of Providencia alcalifaciens (DSM 30120).</title>
        <authorList>
            <person name="Sudarsanam P."/>
            <person name="Ley R."/>
            <person name="Guruge J."/>
            <person name="Turnbaugh P.J."/>
            <person name="Mahowald M."/>
            <person name="Liep D."/>
            <person name="Gordon J."/>
        </authorList>
    </citation>
    <scope>NUCLEOTIDE SEQUENCE [LARGE SCALE GENOMIC DNA]</scope>
    <source>
        <strain evidence="3 4">DSM 30120</strain>
    </source>
</reference>
<sequence length="115" mass="13038">MSKLGDIMTKIKSALAYAEQIGERLKQARLNQNLTQAKLAQFVGVSRKTIMAAEKGHAQLEMFIAIMMALNLTEQLDLFLPPQPISPIQLMKLQGKKRQRASGQRTDIEEEELEW</sequence>
<dbReference type="EMBL" id="ABXW01000046">
    <property type="protein sequence ID" value="EEB46021.1"/>
    <property type="molecule type" value="Genomic_DNA"/>
</dbReference>
<dbReference type="Proteomes" id="UP000003729">
    <property type="component" value="Unassembled WGS sequence"/>
</dbReference>
<feature type="region of interest" description="Disordered" evidence="1">
    <location>
        <begin position="96"/>
        <end position="115"/>
    </location>
</feature>
<dbReference type="AlphaFoldDB" id="B6XET3"/>
<evidence type="ECO:0000259" key="2">
    <source>
        <dbReference type="PROSITE" id="PS50943"/>
    </source>
</evidence>
<evidence type="ECO:0000313" key="3">
    <source>
        <dbReference type="EMBL" id="EEB46021.1"/>
    </source>
</evidence>
<dbReference type="eggNOG" id="COG1476">
    <property type="taxonomic scope" value="Bacteria"/>
</dbReference>
<dbReference type="Pfam" id="PF01381">
    <property type="entry name" value="HTH_3"/>
    <property type="match status" value="1"/>
</dbReference>
<accession>B6XET3</accession>
<dbReference type="CDD" id="cd00093">
    <property type="entry name" value="HTH_XRE"/>
    <property type="match status" value="1"/>
</dbReference>
<protein>
    <submittedName>
        <fullName evidence="3">DNA-binding helix-turn-helix protein</fullName>
    </submittedName>
</protein>
<gene>
    <name evidence="3" type="ORF">PROVALCAL_01864</name>
</gene>
<keyword evidence="3" id="KW-0238">DNA-binding</keyword>
<comment type="caution">
    <text evidence="3">The sequence shown here is derived from an EMBL/GenBank/DDBJ whole genome shotgun (WGS) entry which is preliminary data.</text>
</comment>
<dbReference type="InterPro" id="IPR001387">
    <property type="entry name" value="Cro/C1-type_HTH"/>
</dbReference>
<dbReference type="SUPFAM" id="SSF47413">
    <property type="entry name" value="lambda repressor-like DNA-binding domains"/>
    <property type="match status" value="1"/>
</dbReference>
<feature type="domain" description="HTH cro/C1-type" evidence="2">
    <location>
        <begin position="25"/>
        <end position="76"/>
    </location>
</feature>